<feature type="transmembrane region" description="Helical" evidence="1">
    <location>
        <begin position="103"/>
        <end position="122"/>
    </location>
</feature>
<accession>A0ABZ2IX13</accession>
<name>A0ABZ2IX13_9BACT</name>
<dbReference type="Proteomes" id="UP001385389">
    <property type="component" value="Chromosome"/>
</dbReference>
<keyword evidence="3" id="KW-1185">Reference proteome</keyword>
<evidence type="ECO:0000256" key="1">
    <source>
        <dbReference type="SAM" id="Phobius"/>
    </source>
</evidence>
<protein>
    <submittedName>
        <fullName evidence="2">Uncharacterized protein</fullName>
    </submittedName>
</protein>
<evidence type="ECO:0000313" key="2">
    <source>
        <dbReference type="EMBL" id="WWX21376.1"/>
    </source>
</evidence>
<reference evidence="2 3" key="1">
    <citation type="submission" date="2024-03" db="EMBL/GenBank/DDBJ databases">
        <title>Phenotype and Genome Characterization of a Sulfate-Reducing Bacterium Pseudodesulfovibrio sp. strain 5S69, isolated from Petroleum Reservoir in Tatarstan (Russia).</title>
        <authorList>
            <person name="Bidzhieva S.K."/>
            <person name="Kadnikov V."/>
            <person name="Tourova T.P."/>
            <person name="Samigullina S.R."/>
            <person name="Sokolova D.S."/>
            <person name="Poltaraus A.B."/>
            <person name="Avtukh A.N."/>
            <person name="Tereshina V.M."/>
            <person name="Mardanov A.V."/>
            <person name="Nazina T.N."/>
        </authorList>
    </citation>
    <scope>NUCLEOTIDE SEQUENCE [LARGE SCALE GENOMIC DNA]</scope>
    <source>
        <strain evidence="2 3">5S69</strain>
    </source>
</reference>
<sequence length="123" mass="13364">MPTVPDHVTDAASSRERAARCLLAYAEQLSMPTEERLELVLSTLRGLPAGAAPEQALDALLARLPAHGPETFPPDHPCIDRSHMPCQYLGRPRSGLSGFLAQWGWLAVLGLLLALTLLLNIFQ</sequence>
<evidence type="ECO:0000313" key="3">
    <source>
        <dbReference type="Proteomes" id="UP001385389"/>
    </source>
</evidence>
<dbReference type="RefSeq" id="WP_338667035.1">
    <property type="nucleotide sequence ID" value="NZ_CP146609.1"/>
</dbReference>
<keyword evidence="1" id="KW-1133">Transmembrane helix</keyword>
<dbReference type="EMBL" id="CP146609">
    <property type="protein sequence ID" value="WWX21376.1"/>
    <property type="molecule type" value="Genomic_DNA"/>
</dbReference>
<keyword evidence="1" id="KW-0812">Transmembrane</keyword>
<proteinExistence type="predicted"/>
<organism evidence="2 3">
    <name type="scientific">Pseudodesulfovibrio methanolicus</name>
    <dbReference type="NCBI Taxonomy" id="3126690"/>
    <lineage>
        <taxon>Bacteria</taxon>
        <taxon>Pseudomonadati</taxon>
        <taxon>Thermodesulfobacteriota</taxon>
        <taxon>Desulfovibrionia</taxon>
        <taxon>Desulfovibrionales</taxon>
        <taxon>Desulfovibrionaceae</taxon>
    </lineage>
</organism>
<keyword evidence="1" id="KW-0472">Membrane</keyword>
<gene>
    <name evidence="2" type="ORF">V8V93_13075</name>
</gene>